<dbReference type="Proteomes" id="UP000663879">
    <property type="component" value="Unassembled WGS sequence"/>
</dbReference>
<dbReference type="OrthoDB" id="2288618at2759"/>
<sequence>MVPNSSSAFFELDDKEDDTLVNHVDNNDEMSFLSLESNDLNDSADLTENEITEEMLNISILSVFYSGKMTQHCLNLVLKLFKMFTNYEIPSTFDQLSKILLNKVEETINYSKKWFCSDCKKIVFLENPKQRSCIECSTKLDIFYHVPLNDQVRRLFKKKVLPVQENLDNDLNIIEDVFDSEFYKSFKASIEENGPKKTCYSLIFNTDGIELSNKSNISIWPVYLAINELPVETRYYIDNILITGILVSNGKPETLNHFLSDIIIELKMLEFGVTVNNEIYKFFCIFGVFDKPARSLILNTILSSGYFGCIKCYHQGTSVSYKNGFHNIFESNQVENELRDNSKYLEDLANSKVTKSNVNGIKGETILMKLKFYKTIESTVIDSMHTIFLGVIKKLFRYWFEFSSKEPYSLKNKKKEINERLQNLRPPSSLNYAPRDISLFNICRSHEFMNFILFYSIPVFYDIMGEKYFSNLILLIISLQVLYAKQIDRSKLESVKILKNLKKFVGDVKEIYDIHILTSSFHELLHLVDLTYQTGPINNTSCYPFEELNRKITRMINGKDLIADEFIKLWTVSQCISIYVNGFLEFLKENFEIKSSNLKKFGRKSSKSFVNLLICWPFYIGQQINVDLEILNQKILNLLRDQFGEDLNLLYFSDKVHVNSQCFKIDFNKSKFCNSFIRNNETYGYIKFTLSLKRKLFIICKKLIYIHKPFYCLEDSKLKSHFFFAAPSNEYFCIKEFDNLFIIFGQKHNDSMYILNDLSTEHLFT</sequence>
<reference evidence="1" key="1">
    <citation type="submission" date="2021-02" db="EMBL/GenBank/DDBJ databases">
        <authorList>
            <person name="Nowell W R."/>
        </authorList>
    </citation>
    <scope>NUCLEOTIDE SEQUENCE</scope>
    <source>
        <strain evidence="1">Ploen Becks lab</strain>
    </source>
</reference>
<dbReference type="InterPro" id="IPR009667">
    <property type="entry name" value="DUF1258"/>
</dbReference>
<accession>A0A813V453</accession>
<dbReference type="PANTHER" id="PTHR46579">
    <property type="entry name" value="F5/8 TYPE C DOMAIN-CONTAINING PROTEIN-RELATED"/>
    <property type="match status" value="1"/>
</dbReference>
<comment type="caution">
    <text evidence="1">The sequence shown here is derived from an EMBL/GenBank/DDBJ whole genome shotgun (WGS) entry which is preliminary data.</text>
</comment>
<name>A0A813V453_9BILA</name>
<evidence type="ECO:0000313" key="2">
    <source>
        <dbReference type="Proteomes" id="UP000663879"/>
    </source>
</evidence>
<gene>
    <name evidence="1" type="ORF">OXX778_LOCUS7981</name>
</gene>
<dbReference type="Pfam" id="PF06869">
    <property type="entry name" value="DUF1258"/>
    <property type="match status" value="1"/>
</dbReference>
<dbReference type="AlphaFoldDB" id="A0A813V453"/>
<evidence type="ECO:0000313" key="1">
    <source>
        <dbReference type="EMBL" id="CAF0831338.1"/>
    </source>
</evidence>
<dbReference type="EMBL" id="CAJNOC010001063">
    <property type="protein sequence ID" value="CAF0831338.1"/>
    <property type="molecule type" value="Genomic_DNA"/>
</dbReference>
<protein>
    <submittedName>
        <fullName evidence="1">Uncharacterized protein</fullName>
    </submittedName>
</protein>
<dbReference type="PANTHER" id="PTHR46579:SF1">
    <property type="entry name" value="F5_8 TYPE C DOMAIN-CONTAINING PROTEIN"/>
    <property type="match status" value="1"/>
</dbReference>
<keyword evidence="2" id="KW-1185">Reference proteome</keyword>
<organism evidence="1 2">
    <name type="scientific">Brachionus calyciflorus</name>
    <dbReference type="NCBI Taxonomy" id="104777"/>
    <lineage>
        <taxon>Eukaryota</taxon>
        <taxon>Metazoa</taxon>
        <taxon>Spiralia</taxon>
        <taxon>Gnathifera</taxon>
        <taxon>Rotifera</taxon>
        <taxon>Eurotatoria</taxon>
        <taxon>Monogononta</taxon>
        <taxon>Pseudotrocha</taxon>
        <taxon>Ploima</taxon>
        <taxon>Brachionidae</taxon>
        <taxon>Brachionus</taxon>
    </lineage>
</organism>
<proteinExistence type="predicted"/>